<dbReference type="EMBL" id="CP063310">
    <property type="protein sequence ID" value="QOS68860.1"/>
    <property type="molecule type" value="Genomic_DNA"/>
</dbReference>
<dbReference type="PRINTS" id="PR00038">
    <property type="entry name" value="HTHLUXR"/>
</dbReference>
<dbReference type="Pfam" id="PF00196">
    <property type="entry name" value="GerE"/>
    <property type="match status" value="1"/>
</dbReference>
<evidence type="ECO:0000313" key="4">
    <source>
        <dbReference type="EMBL" id="QOS68860.1"/>
    </source>
</evidence>
<dbReference type="RefSeq" id="WP_160943681.1">
    <property type="nucleotide sequence ID" value="NZ_CP063310.1"/>
</dbReference>
<evidence type="ECO:0000256" key="2">
    <source>
        <dbReference type="ARBA" id="ARBA00023125"/>
    </source>
</evidence>
<dbReference type="CDD" id="cd06170">
    <property type="entry name" value="LuxR_C_like"/>
    <property type="match status" value="1"/>
</dbReference>
<evidence type="ECO:0000313" key="5">
    <source>
        <dbReference type="Proteomes" id="UP000478463"/>
    </source>
</evidence>
<dbReference type="SUPFAM" id="SSF46894">
    <property type="entry name" value="C-terminal effector domain of the bipartite response regulators"/>
    <property type="match status" value="1"/>
</dbReference>
<dbReference type="PANTHER" id="PTHR44688:SF16">
    <property type="entry name" value="DNA-BINDING TRANSCRIPTIONAL ACTIVATOR DEVR_DOSR"/>
    <property type="match status" value="1"/>
</dbReference>
<dbReference type="Gene3D" id="1.10.10.10">
    <property type="entry name" value="Winged helix-like DNA-binding domain superfamily/Winged helix DNA-binding domain"/>
    <property type="match status" value="1"/>
</dbReference>
<evidence type="ECO:0000256" key="1">
    <source>
        <dbReference type="ARBA" id="ARBA00023015"/>
    </source>
</evidence>
<dbReference type="Proteomes" id="UP000478463">
    <property type="component" value="Chromosome"/>
</dbReference>
<dbReference type="InterPro" id="IPR036388">
    <property type="entry name" value="WH-like_DNA-bd_sf"/>
</dbReference>
<dbReference type="PROSITE" id="PS50043">
    <property type="entry name" value="HTH_LUXR_2"/>
    <property type="match status" value="1"/>
</dbReference>
<dbReference type="AlphaFoldDB" id="A0A6L7IWF4"/>
<dbReference type="InterPro" id="IPR016032">
    <property type="entry name" value="Sig_transdc_resp-reg_C-effctor"/>
</dbReference>
<name>A0A6L7IWF4_9ACTN</name>
<organism evidence="4 5">
    <name type="scientific">Eggerthella guodeyinii</name>
    <dbReference type="NCBI Taxonomy" id="2690837"/>
    <lineage>
        <taxon>Bacteria</taxon>
        <taxon>Bacillati</taxon>
        <taxon>Actinomycetota</taxon>
        <taxon>Coriobacteriia</taxon>
        <taxon>Eggerthellales</taxon>
        <taxon>Eggerthellaceae</taxon>
        <taxon>Eggerthella</taxon>
    </lineage>
</organism>
<dbReference type="PANTHER" id="PTHR44688">
    <property type="entry name" value="DNA-BINDING TRANSCRIPTIONAL ACTIVATOR DEVR_DOSR"/>
    <property type="match status" value="1"/>
</dbReference>
<keyword evidence="3" id="KW-0804">Transcription</keyword>
<dbReference type="SMART" id="SM00421">
    <property type="entry name" value="HTH_LUXR"/>
    <property type="match status" value="1"/>
</dbReference>
<keyword evidence="1" id="KW-0805">Transcription regulation</keyword>
<proteinExistence type="predicted"/>
<dbReference type="InterPro" id="IPR000792">
    <property type="entry name" value="Tscrpt_reg_LuxR_C"/>
</dbReference>
<protein>
    <submittedName>
        <fullName evidence="4">LuxR family transcriptional regulator</fullName>
    </submittedName>
</protein>
<accession>A0A6L7IWF4</accession>
<dbReference type="GO" id="GO:0006355">
    <property type="term" value="P:regulation of DNA-templated transcription"/>
    <property type="evidence" value="ECO:0007669"/>
    <property type="project" value="InterPro"/>
</dbReference>
<evidence type="ECO:0000256" key="3">
    <source>
        <dbReference type="ARBA" id="ARBA00023163"/>
    </source>
</evidence>
<dbReference type="GO" id="GO:0003677">
    <property type="term" value="F:DNA binding"/>
    <property type="evidence" value="ECO:0007669"/>
    <property type="project" value="UniProtKB-KW"/>
</dbReference>
<keyword evidence="2" id="KW-0238">DNA-binding</keyword>
<gene>
    <name evidence="4" type="ORF">GS424_003050</name>
</gene>
<sequence length="495" mass="54525">MRRDIRRNDRSSHANIARCGILAIGLGSLAAYQLMLFFNVTAYVASLSGPESALDRSYLIQGLALFASYLLAARFPEQTRRLTQRQSSKLLAALLLAAATIALSFAGMSETTAIVLFPLGGIVAGVASAALFLAYSQAFCMLSLRQNLITSTLAFGLTSIFFALFSPLLKEPALAFAVSMIAVSGVCLAAVKPFFKEGKPAEPVQRSKDPDSAQGLLVRFILLITVWGTINEFLRTFYVQLGMNEAGNTLFSQMQAIGTVLVVFVSMAIVLFLIVLPKSFNLSLAYRAILLLSLAGILLLPLVSMDVSRTVPYALTTGSSLLLSMTVWVLSVVFATMGNGHPVKVVARIRAFWAIGPYCGFFLARFLFPLVSNSLEILVEITLALSCLLVLSYLSLFTEQNVDELSRLFPSKRKERFNLKCAEVAREHSLSDRELEVMKLLAKGRNASYIQETLFISYNTATTHRKHIYQKLGIHSQQELLDMLDTHQKEKSHHR</sequence>
<dbReference type="KEGG" id="egd:GS424_003050"/>
<reference evidence="4 5" key="1">
    <citation type="submission" date="2020-10" db="EMBL/GenBank/DDBJ databases">
        <title>Eggerthella sp. nov., isolated from human feces.</title>
        <authorList>
            <person name="Yajun G."/>
        </authorList>
    </citation>
    <scope>NUCLEOTIDE SEQUENCE [LARGE SCALE GENOMIC DNA]</scope>
    <source>
        <strain evidence="4 5">HF-1101</strain>
    </source>
</reference>